<dbReference type="PANTHER" id="PTHR43652:SF2">
    <property type="entry name" value="BASIC AMINO ACID ANTIPORTER YFCC-RELATED"/>
    <property type="match status" value="1"/>
</dbReference>
<evidence type="ECO:0000256" key="7">
    <source>
        <dbReference type="SAM" id="MobiDB-lite"/>
    </source>
</evidence>
<dbReference type="Gene3D" id="3.30.70.1450">
    <property type="entry name" value="Regulator of K+ conductance, C-terminal domain"/>
    <property type="match status" value="2"/>
</dbReference>
<feature type="transmembrane region" description="Helical" evidence="8">
    <location>
        <begin position="463"/>
        <end position="481"/>
    </location>
</feature>
<feature type="transmembrane region" description="Helical" evidence="8">
    <location>
        <begin position="501"/>
        <end position="518"/>
    </location>
</feature>
<sequence>MAAALVLGTVLLALVLFWTEWVPVEVTSLLVVCLLAATRVLTPKQAFSGFSDDTVIFIFTLLAMTQGLAATGVVNAVGERLTVLGRFGPVAFLVALLVTVAAFSAFVSNTVTAAAFLPVAVSGAQRVGLSKRDVLLPMAYASMLGGTVLLFGTSTNLVMSAAMARSGLGRIGVVELAPLGLPIAVVGIALVALLARPLLRRGARPVVPDAVPERAYLSEVAVPAGSPHVGQPLSEVAPTIGARPVAVVRRGEPRPPDPGAVLAPEDRVVVEGRREEIVEAAGAPGVALGTGGTPPGATAESAPARAPGAPDAPVVVEASVPPGSRLAGKVVADADLGAQLGLEVLGIHRRPAVQRLTKLQLLAGGRRRAASIAALPIAAGDLLLLRGLRERVRALADGGVLLVLSGVDAEPLRRRKALLAAAIFLGALAVGTAGLLPMAVAGLAGLLAMIFTGCVDARRALRVDWRVVLLVGSMLALGLAMEASGAGRLLGERLAEAGAAAGPRGVLLALVVLTIVLSAPMSNQAAALVMLPIAVAAAHRLGVDPRPFAIGVTLAGSCSFVTPLEPASMLVYGAGRYRFSDFVRVGTPLTLAIVALLTLGVPLIWPFTR</sequence>
<keyword evidence="5 8" id="KW-1133">Transmembrane helix</keyword>
<dbReference type="Pfam" id="PF02080">
    <property type="entry name" value="TrkA_C"/>
    <property type="match status" value="1"/>
</dbReference>
<feature type="transmembrane region" description="Helical" evidence="8">
    <location>
        <begin position="418"/>
        <end position="451"/>
    </location>
</feature>
<dbReference type="InterPro" id="IPR036721">
    <property type="entry name" value="RCK_C_sf"/>
</dbReference>
<accession>B8J619</accession>
<feature type="transmembrane region" description="Helical" evidence="8">
    <location>
        <begin position="176"/>
        <end position="195"/>
    </location>
</feature>
<evidence type="ECO:0000256" key="5">
    <source>
        <dbReference type="ARBA" id="ARBA00022989"/>
    </source>
</evidence>
<reference evidence="10" key="1">
    <citation type="submission" date="2009-01" db="EMBL/GenBank/DDBJ databases">
        <title>Complete sequence of Anaeromyxobacter dehalogenans 2CP-1.</title>
        <authorList>
            <consortium name="US DOE Joint Genome Institute"/>
            <person name="Lucas S."/>
            <person name="Copeland A."/>
            <person name="Lapidus A."/>
            <person name="Glavina del Rio T."/>
            <person name="Dalin E."/>
            <person name="Tice H."/>
            <person name="Bruce D."/>
            <person name="Goodwin L."/>
            <person name="Pitluck S."/>
            <person name="Saunders E."/>
            <person name="Brettin T."/>
            <person name="Detter J.C."/>
            <person name="Han C."/>
            <person name="Larimer F."/>
            <person name="Land M."/>
            <person name="Hauser L."/>
            <person name="Kyrpides N."/>
            <person name="Ovchinnikova G."/>
            <person name="Beliaev A.S."/>
            <person name="Richardson P."/>
        </authorList>
    </citation>
    <scope>NUCLEOTIDE SEQUENCE</scope>
    <source>
        <strain evidence="10">2CP-1</strain>
    </source>
</reference>
<dbReference type="InterPro" id="IPR006037">
    <property type="entry name" value="RCK_C"/>
</dbReference>
<dbReference type="AlphaFoldDB" id="B8J619"/>
<keyword evidence="11" id="KW-1185">Reference proteome</keyword>
<dbReference type="InterPro" id="IPR051679">
    <property type="entry name" value="DASS-Related_Transporters"/>
</dbReference>
<dbReference type="RefSeq" id="WP_015934696.1">
    <property type="nucleotide sequence ID" value="NC_011891.1"/>
</dbReference>
<dbReference type="PROSITE" id="PS51202">
    <property type="entry name" value="RCK_C"/>
    <property type="match status" value="2"/>
</dbReference>
<dbReference type="KEGG" id="acp:A2cp1_3584"/>
<feature type="domain" description="RCK C-terminal" evidence="9">
    <location>
        <begin position="303"/>
        <end position="401"/>
    </location>
</feature>
<gene>
    <name evidence="10" type="ordered locus">A2cp1_3584</name>
</gene>
<keyword evidence="4" id="KW-0677">Repeat</keyword>
<dbReference type="Proteomes" id="UP000007089">
    <property type="component" value="Chromosome"/>
</dbReference>
<evidence type="ECO:0000313" key="10">
    <source>
        <dbReference type="EMBL" id="ACL66914.1"/>
    </source>
</evidence>
<dbReference type="GO" id="GO:0005886">
    <property type="term" value="C:plasma membrane"/>
    <property type="evidence" value="ECO:0007669"/>
    <property type="project" value="TreeGrafter"/>
</dbReference>
<feature type="transmembrane region" description="Helical" evidence="8">
    <location>
        <begin position="90"/>
        <end position="117"/>
    </location>
</feature>
<comment type="subcellular location">
    <subcellularLocation>
        <location evidence="1">Membrane</location>
        <topology evidence="1">Multi-pass membrane protein</topology>
    </subcellularLocation>
</comment>
<keyword evidence="2" id="KW-0813">Transport</keyword>
<evidence type="ECO:0000256" key="4">
    <source>
        <dbReference type="ARBA" id="ARBA00022737"/>
    </source>
</evidence>
<name>B8J619_ANAD2</name>
<evidence type="ECO:0000256" key="3">
    <source>
        <dbReference type="ARBA" id="ARBA00022692"/>
    </source>
</evidence>
<feature type="transmembrane region" description="Helical" evidence="8">
    <location>
        <begin position="548"/>
        <end position="573"/>
    </location>
</feature>
<dbReference type="SUPFAM" id="SSF116726">
    <property type="entry name" value="TrkA C-terminal domain-like"/>
    <property type="match status" value="2"/>
</dbReference>
<protein>
    <submittedName>
        <fullName evidence="10">TrkA-C domain protein</fullName>
    </submittedName>
</protein>
<dbReference type="EMBL" id="CP001359">
    <property type="protein sequence ID" value="ACL66914.1"/>
    <property type="molecule type" value="Genomic_DNA"/>
</dbReference>
<evidence type="ECO:0000256" key="2">
    <source>
        <dbReference type="ARBA" id="ARBA00022448"/>
    </source>
</evidence>
<dbReference type="GO" id="GO:0008324">
    <property type="term" value="F:monoatomic cation transmembrane transporter activity"/>
    <property type="evidence" value="ECO:0007669"/>
    <property type="project" value="InterPro"/>
</dbReference>
<organism evidence="10 11">
    <name type="scientific">Anaeromyxobacter dehalogenans (strain ATCC BAA-258 / DSM 21875 / 2CP-1)</name>
    <dbReference type="NCBI Taxonomy" id="455488"/>
    <lineage>
        <taxon>Bacteria</taxon>
        <taxon>Pseudomonadati</taxon>
        <taxon>Myxococcota</taxon>
        <taxon>Myxococcia</taxon>
        <taxon>Myxococcales</taxon>
        <taxon>Cystobacterineae</taxon>
        <taxon>Anaeromyxobacteraceae</taxon>
        <taxon>Anaeromyxobacter</taxon>
    </lineage>
</organism>
<dbReference type="InterPro" id="IPR004680">
    <property type="entry name" value="Cit_transptr-like_dom"/>
</dbReference>
<feature type="transmembrane region" description="Helical" evidence="8">
    <location>
        <begin position="585"/>
        <end position="605"/>
    </location>
</feature>
<evidence type="ECO:0000256" key="6">
    <source>
        <dbReference type="ARBA" id="ARBA00023136"/>
    </source>
</evidence>
<keyword evidence="6 8" id="KW-0472">Membrane</keyword>
<dbReference type="Pfam" id="PF03600">
    <property type="entry name" value="CitMHS"/>
    <property type="match status" value="1"/>
</dbReference>
<keyword evidence="3 8" id="KW-0812">Transmembrane</keyword>
<evidence type="ECO:0000256" key="8">
    <source>
        <dbReference type="SAM" id="Phobius"/>
    </source>
</evidence>
<feature type="domain" description="RCK C-terminal" evidence="9">
    <location>
        <begin position="204"/>
        <end position="287"/>
    </location>
</feature>
<feature type="region of interest" description="Disordered" evidence="7">
    <location>
        <begin position="283"/>
        <end position="310"/>
    </location>
</feature>
<dbReference type="PANTHER" id="PTHR43652">
    <property type="entry name" value="BASIC AMINO ACID ANTIPORTER YFCC-RELATED"/>
    <property type="match status" value="1"/>
</dbReference>
<evidence type="ECO:0000259" key="9">
    <source>
        <dbReference type="PROSITE" id="PS51202"/>
    </source>
</evidence>
<dbReference type="HOGENOM" id="CLU_005170_6_1_7"/>
<feature type="transmembrane region" description="Helical" evidence="8">
    <location>
        <begin position="138"/>
        <end position="164"/>
    </location>
</feature>
<dbReference type="GO" id="GO:0006813">
    <property type="term" value="P:potassium ion transport"/>
    <property type="evidence" value="ECO:0007669"/>
    <property type="project" value="InterPro"/>
</dbReference>
<proteinExistence type="predicted"/>
<feature type="transmembrane region" description="Helical" evidence="8">
    <location>
        <begin position="54"/>
        <end position="78"/>
    </location>
</feature>
<feature type="compositionally biased region" description="Low complexity" evidence="7">
    <location>
        <begin position="295"/>
        <end position="310"/>
    </location>
</feature>
<evidence type="ECO:0000256" key="1">
    <source>
        <dbReference type="ARBA" id="ARBA00004141"/>
    </source>
</evidence>
<evidence type="ECO:0000313" key="11">
    <source>
        <dbReference type="Proteomes" id="UP000007089"/>
    </source>
</evidence>